<sequence length="501" mass="58023">MSLIFGSFQILSPISLASALVALLITIWYSFFKKRGLPPGPVGLPYLGYWPFLKDADCHLKLEEMKNKYGHIFCFTSSGRLYVIMGCIQIAREAFSTKSDCFGERFSDFSLMNYIFKNGIGLLKEEPWKAVRKFLLRFLKERIAITIKNSTSESLYDIIRSTVRDLKAKKGAPVNLTDLLTHKCNSVLRLILFNEVGATEEQIRKFCKLYATEMGHVSPTNMFLSGTIARYFIFPLKPEYRKIMKCHKQMENILFEIVEEHKLTYDEENVRDIIDEYFKERDEKRRKGDPAAQFFTDETLIGTLIQIVGDGVFGVTSFISLWMKKLVEHPKEQERLYQEVMDIIGSDRQPNIEDKSKLTYYNALISEVMRTSDFFTLFPSLECIKETTIGEYRIPKGSVMVLNFYSAHRDPEIYKEPDKFNPSRFMQTDGIKRPEQPITFGIGKQSCLGESYAMLQAFLFMTTIVQNFRLELPKDTIATSYEQYMSGKFLICAHPRDQMNN</sequence>
<dbReference type="PANTHER" id="PTHR24300:SF403">
    <property type="entry name" value="CYTOCHROME P450 306A1"/>
    <property type="match status" value="1"/>
</dbReference>
<keyword evidence="15" id="KW-1133">Transmembrane helix</keyword>
<comment type="cofactor">
    <cofactor evidence="1 14">
        <name>heme</name>
        <dbReference type="ChEBI" id="CHEBI:30413"/>
    </cofactor>
</comment>
<evidence type="ECO:0000256" key="5">
    <source>
        <dbReference type="ARBA" id="ARBA00010617"/>
    </source>
</evidence>
<dbReference type="InterPro" id="IPR036396">
    <property type="entry name" value="Cyt_P450_sf"/>
</dbReference>
<dbReference type="InterPro" id="IPR001128">
    <property type="entry name" value="Cyt_P450"/>
</dbReference>
<evidence type="ECO:0000256" key="15">
    <source>
        <dbReference type="SAM" id="Phobius"/>
    </source>
</evidence>
<keyword evidence="6 14" id="KW-0349">Heme</keyword>
<gene>
    <name evidence="16" type="primary">CYP2A9</name>
    <name evidence="16" type="ORF">NPIL_140921</name>
</gene>
<dbReference type="GO" id="GO:0006082">
    <property type="term" value="P:organic acid metabolic process"/>
    <property type="evidence" value="ECO:0007669"/>
    <property type="project" value="TreeGrafter"/>
</dbReference>
<dbReference type="EMBL" id="BMAW01098819">
    <property type="protein sequence ID" value="GFS86838.1"/>
    <property type="molecule type" value="Genomic_DNA"/>
</dbReference>
<dbReference type="Gene3D" id="1.10.630.10">
    <property type="entry name" value="Cytochrome P450"/>
    <property type="match status" value="1"/>
</dbReference>
<evidence type="ECO:0000256" key="7">
    <source>
        <dbReference type="ARBA" id="ARBA00022723"/>
    </source>
</evidence>
<keyword evidence="11 14" id="KW-0408">Iron</keyword>
<keyword evidence="8" id="KW-0256">Endoplasmic reticulum</keyword>
<protein>
    <submittedName>
        <fullName evidence="16">Cytochrome P450 2A9</fullName>
    </submittedName>
</protein>
<evidence type="ECO:0000256" key="2">
    <source>
        <dbReference type="ARBA" id="ARBA00003690"/>
    </source>
</evidence>
<keyword evidence="15" id="KW-0812">Transmembrane</keyword>
<name>A0A8X6N056_NEPPI</name>
<dbReference type="PRINTS" id="PR00385">
    <property type="entry name" value="P450"/>
</dbReference>
<dbReference type="OrthoDB" id="3934656at2759"/>
<dbReference type="Pfam" id="PF00067">
    <property type="entry name" value="p450"/>
    <property type="match status" value="1"/>
</dbReference>
<keyword evidence="9" id="KW-0492">Microsome</keyword>
<accession>A0A8X6N056</accession>
<evidence type="ECO:0000256" key="1">
    <source>
        <dbReference type="ARBA" id="ARBA00001971"/>
    </source>
</evidence>
<evidence type="ECO:0000256" key="12">
    <source>
        <dbReference type="ARBA" id="ARBA00023033"/>
    </source>
</evidence>
<dbReference type="Proteomes" id="UP000887013">
    <property type="component" value="Unassembled WGS sequence"/>
</dbReference>
<evidence type="ECO:0000256" key="10">
    <source>
        <dbReference type="ARBA" id="ARBA00023002"/>
    </source>
</evidence>
<dbReference type="GO" id="GO:0020037">
    <property type="term" value="F:heme binding"/>
    <property type="evidence" value="ECO:0007669"/>
    <property type="project" value="InterPro"/>
</dbReference>
<evidence type="ECO:0000256" key="4">
    <source>
        <dbReference type="ARBA" id="ARBA00004406"/>
    </source>
</evidence>
<dbReference type="SUPFAM" id="SSF48264">
    <property type="entry name" value="Cytochrome P450"/>
    <property type="match status" value="1"/>
</dbReference>
<keyword evidence="10" id="KW-0560">Oxidoreductase</keyword>
<evidence type="ECO:0000256" key="14">
    <source>
        <dbReference type="PIRSR" id="PIRSR602401-1"/>
    </source>
</evidence>
<dbReference type="GO" id="GO:0005789">
    <property type="term" value="C:endoplasmic reticulum membrane"/>
    <property type="evidence" value="ECO:0007669"/>
    <property type="project" value="UniProtKB-SubCell"/>
</dbReference>
<feature type="transmembrane region" description="Helical" evidence="15">
    <location>
        <begin position="6"/>
        <end position="29"/>
    </location>
</feature>
<evidence type="ECO:0000256" key="11">
    <source>
        <dbReference type="ARBA" id="ARBA00023004"/>
    </source>
</evidence>
<dbReference type="FunFam" id="1.10.630.10:FF:000238">
    <property type="entry name" value="Cytochrome P450 2A6"/>
    <property type="match status" value="1"/>
</dbReference>
<dbReference type="AlphaFoldDB" id="A0A8X6N056"/>
<keyword evidence="13 15" id="KW-0472">Membrane</keyword>
<dbReference type="GO" id="GO:0016712">
    <property type="term" value="F:oxidoreductase activity, acting on paired donors, with incorporation or reduction of molecular oxygen, reduced flavin or flavoprotein as one donor, and incorporation of one atom of oxygen"/>
    <property type="evidence" value="ECO:0007669"/>
    <property type="project" value="TreeGrafter"/>
</dbReference>
<evidence type="ECO:0000256" key="6">
    <source>
        <dbReference type="ARBA" id="ARBA00022617"/>
    </source>
</evidence>
<dbReference type="InterPro" id="IPR002401">
    <property type="entry name" value="Cyt_P450_E_grp-I"/>
</dbReference>
<evidence type="ECO:0000256" key="3">
    <source>
        <dbReference type="ARBA" id="ARBA00004174"/>
    </source>
</evidence>
<dbReference type="GO" id="GO:0008395">
    <property type="term" value="F:steroid hydroxylase activity"/>
    <property type="evidence" value="ECO:0007669"/>
    <property type="project" value="TreeGrafter"/>
</dbReference>
<dbReference type="PRINTS" id="PR00463">
    <property type="entry name" value="EP450I"/>
</dbReference>
<reference evidence="16" key="1">
    <citation type="submission" date="2020-08" db="EMBL/GenBank/DDBJ databases">
        <title>Multicomponent nature underlies the extraordinary mechanical properties of spider dragline silk.</title>
        <authorList>
            <person name="Kono N."/>
            <person name="Nakamura H."/>
            <person name="Mori M."/>
            <person name="Yoshida Y."/>
            <person name="Ohtoshi R."/>
            <person name="Malay A.D."/>
            <person name="Moran D.A.P."/>
            <person name="Tomita M."/>
            <person name="Numata K."/>
            <person name="Arakawa K."/>
        </authorList>
    </citation>
    <scope>NUCLEOTIDE SEQUENCE</scope>
</reference>
<evidence type="ECO:0000256" key="8">
    <source>
        <dbReference type="ARBA" id="ARBA00022824"/>
    </source>
</evidence>
<feature type="binding site" description="axial binding residue" evidence="14">
    <location>
        <position position="447"/>
    </location>
    <ligand>
        <name>heme</name>
        <dbReference type="ChEBI" id="CHEBI:30413"/>
    </ligand>
    <ligandPart>
        <name>Fe</name>
        <dbReference type="ChEBI" id="CHEBI:18248"/>
    </ligandPart>
</feature>
<comment type="similarity">
    <text evidence="5">Belongs to the cytochrome P450 family.</text>
</comment>
<dbReference type="GO" id="GO:0006805">
    <property type="term" value="P:xenobiotic metabolic process"/>
    <property type="evidence" value="ECO:0007669"/>
    <property type="project" value="TreeGrafter"/>
</dbReference>
<keyword evidence="17" id="KW-1185">Reference proteome</keyword>
<keyword evidence="7 14" id="KW-0479">Metal-binding</keyword>
<comment type="caution">
    <text evidence="16">The sequence shown here is derived from an EMBL/GenBank/DDBJ whole genome shotgun (WGS) entry which is preliminary data.</text>
</comment>
<comment type="subcellular location">
    <subcellularLocation>
        <location evidence="4">Endoplasmic reticulum membrane</location>
        <topology evidence="4">Peripheral membrane protein</topology>
    </subcellularLocation>
    <subcellularLocation>
        <location evidence="3">Microsome membrane</location>
        <topology evidence="3">Peripheral membrane protein</topology>
    </subcellularLocation>
</comment>
<proteinExistence type="inferred from homology"/>
<evidence type="ECO:0000313" key="17">
    <source>
        <dbReference type="Proteomes" id="UP000887013"/>
    </source>
</evidence>
<comment type="function">
    <text evidence="2">May be involved in the metabolism of insect hormones and in the breakdown of synthetic insecticides.</text>
</comment>
<evidence type="ECO:0000256" key="13">
    <source>
        <dbReference type="ARBA" id="ARBA00023136"/>
    </source>
</evidence>
<organism evidence="16 17">
    <name type="scientific">Nephila pilipes</name>
    <name type="common">Giant wood spider</name>
    <name type="synonym">Nephila maculata</name>
    <dbReference type="NCBI Taxonomy" id="299642"/>
    <lineage>
        <taxon>Eukaryota</taxon>
        <taxon>Metazoa</taxon>
        <taxon>Ecdysozoa</taxon>
        <taxon>Arthropoda</taxon>
        <taxon>Chelicerata</taxon>
        <taxon>Arachnida</taxon>
        <taxon>Araneae</taxon>
        <taxon>Araneomorphae</taxon>
        <taxon>Entelegynae</taxon>
        <taxon>Araneoidea</taxon>
        <taxon>Nephilidae</taxon>
        <taxon>Nephila</taxon>
    </lineage>
</organism>
<dbReference type="PANTHER" id="PTHR24300">
    <property type="entry name" value="CYTOCHROME P450 508A4-RELATED"/>
    <property type="match status" value="1"/>
</dbReference>
<dbReference type="GO" id="GO:0005506">
    <property type="term" value="F:iron ion binding"/>
    <property type="evidence" value="ECO:0007669"/>
    <property type="project" value="InterPro"/>
</dbReference>
<dbReference type="InterPro" id="IPR050182">
    <property type="entry name" value="Cytochrome_P450_fam2"/>
</dbReference>
<keyword evidence="12" id="KW-0503">Monooxygenase</keyword>
<evidence type="ECO:0000256" key="9">
    <source>
        <dbReference type="ARBA" id="ARBA00022848"/>
    </source>
</evidence>
<evidence type="ECO:0000313" key="16">
    <source>
        <dbReference type="EMBL" id="GFS86838.1"/>
    </source>
</evidence>